<dbReference type="InterPro" id="IPR034768">
    <property type="entry name" value="4FE4S_WBL"/>
</dbReference>
<protein>
    <submittedName>
        <fullName evidence="3">Transcription factor WhiB</fullName>
    </submittedName>
</protein>
<reference evidence="3" key="1">
    <citation type="submission" date="2014-05" db="EMBL/GenBank/DDBJ databases">
        <title>Genome sequence of Mycobacterium aromaticivorans strain JS19b1T (= DSM 45407T).</title>
        <authorList>
            <person name="Kwak Y."/>
            <person name="Park G.-S."/>
            <person name="Li Q.X."/>
            <person name="Lee S.-E."/>
            <person name="Shin J.-H."/>
        </authorList>
    </citation>
    <scope>NUCLEOTIDE SEQUENCE [LARGE SCALE GENOMIC DNA]</scope>
    <source>
        <strain evidence="3">JS19b1</strain>
    </source>
</reference>
<dbReference type="eggNOG" id="ENOG50320V1">
    <property type="taxonomic scope" value="Bacteria"/>
</dbReference>
<evidence type="ECO:0000259" key="2">
    <source>
        <dbReference type="PROSITE" id="PS51674"/>
    </source>
</evidence>
<dbReference type="Pfam" id="PF02467">
    <property type="entry name" value="Whib"/>
    <property type="match status" value="1"/>
</dbReference>
<name>A0A064CC53_9MYCO</name>
<evidence type="ECO:0000313" key="4">
    <source>
        <dbReference type="Proteomes" id="UP000022835"/>
    </source>
</evidence>
<dbReference type="EMBL" id="JALN02000002">
    <property type="protein sequence ID" value="KDE97261.1"/>
    <property type="molecule type" value="Genomic_DNA"/>
</dbReference>
<keyword evidence="4" id="KW-1185">Reference proteome</keyword>
<evidence type="ECO:0000313" key="3">
    <source>
        <dbReference type="EMBL" id="KDE97261.1"/>
    </source>
</evidence>
<feature type="domain" description="4Fe-4S Wbl-type" evidence="2">
    <location>
        <begin position="33"/>
        <end position="96"/>
    </location>
</feature>
<accession>A0A064CC53</accession>
<gene>
    <name evidence="3" type="ORF">Y900_028800</name>
</gene>
<dbReference type="Proteomes" id="UP000022835">
    <property type="component" value="Unassembled WGS sequence"/>
</dbReference>
<proteinExistence type="predicted"/>
<evidence type="ECO:0000256" key="1">
    <source>
        <dbReference type="SAM" id="MobiDB-lite"/>
    </source>
</evidence>
<feature type="region of interest" description="Disordered" evidence="1">
    <location>
        <begin position="121"/>
        <end position="147"/>
    </location>
</feature>
<comment type="caution">
    <text evidence="3">The sequence shown here is derived from an EMBL/GenBank/DDBJ whole genome shotgun (WGS) entry which is preliminary data.</text>
</comment>
<organism evidence="3 4">
    <name type="scientific">Mycolicibacterium aromaticivorans JS19b1 = JCM 16368</name>
    <dbReference type="NCBI Taxonomy" id="1440774"/>
    <lineage>
        <taxon>Bacteria</taxon>
        <taxon>Bacillati</taxon>
        <taxon>Actinomycetota</taxon>
        <taxon>Actinomycetes</taxon>
        <taxon>Mycobacteriales</taxon>
        <taxon>Mycobacteriaceae</taxon>
        <taxon>Mycolicibacterium</taxon>
    </lineage>
</organism>
<sequence length="147" mass="16402">MTSHHSAADESAARVGPGETVEVRLFHTAEPTPCRIVDSRRSRNGEELWFSQFKDRILAVRACQDCPFIGRCGFNAVAAREEYGVWGGLSLPGDKSSPELLEAAYRYLLTQFERRRSVELPNLPAPALPSPSVRRRRHNADRKPSAA</sequence>
<dbReference type="OrthoDB" id="4726880at2"/>
<dbReference type="AlphaFoldDB" id="A0A064CC53"/>
<dbReference type="PROSITE" id="PS51674">
    <property type="entry name" value="4FE4S_WBL"/>
    <property type="match status" value="1"/>
</dbReference>